<dbReference type="PROSITE" id="PS50110">
    <property type="entry name" value="RESPONSE_REGULATORY"/>
    <property type="match status" value="1"/>
</dbReference>
<dbReference type="PROSITE" id="PS00622">
    <property type="entry name" value="HTH_LUXR_1"/>
    <property type="match status" value="1"/>
</dbReference>
<dbReference type="RefSeq" id="WP_408228157.1">
    <property type="nucleotide sequence ID" value="NZ_JAQQCF010000013.1"/>
</dbReference>
<keyword evidence="7" id="KW-1185">Reference proteome</keyword>
<dbReference type="SUPFAM" id="SSF52172">
    <property type="entry name" value="CheY-like"/>
    <property type="match status" value="1"/>
</dbReference>
<dbReference type="SMART" id="SM00421">
    <property type="entry name" value="HTH_LUXR"/>
    <property type="match status" value="1"/>
</dbReference>
<dbReference type="SMART" id="SM00448">
    <property type="entry name" value="REC"/>
    <property type="match status" value="1"/>
</dbReference>
<dbReference type="InterPro" id="IPR016032">
    <property type="entry name" value="Sig_transdc_resp-reg_C-effctor"/>
</dbReference>
<evidence type="ECO:0000256" key="2">
    <source>
        <dbReference type="ARBA" id="ARBA00023125"/>
    </source>
</evidence>
<dbReference type="Proteomes" id="UP001629432">
    <property type="component" value="Unassembled WGS sequence"/>
</dbReference>
<dbReference type="InterPro" id="IPR058245">
    <property type="entry name" value="NreC/VraR/RcsB-like_REC"/>
</dbReference>
<evidence type="ECO:0000313" key="7">
    <source>
        <dbReference type="Proteomes" id="UP001629432"/>
    </source>
</evidence>
<dbReference type="Pfam" id="PF00196">
    <property type="entry name" value="GerE"/>
    <property type="match status" value="1"/>
</dbReference>
<evidence type="ECO:0000256" key="1">
    <source>
        <dbReference type="ARBA" id="ARBA00022553"/>
    </source>
</evidence>
<name>A0ABW9DTQ5_9BURK</name>
<reference evidence="6 7" key="1">
    <citation type="journal article" date="2024" name="Chem. Sci.">
        <title>Discovery of megapolipeptins by genome mining of a Burkholderiales bacteria collection.</title>
        <authorList>
            <person name="Paulo B.S."/>
            <person name="Recchia M.J.J."/>
            <person name="Lee S."/>
            <person name="Fergusson C.H."/>
            <person name="Romanowski S.B."/>
            <person name="Hernandez A."/>
            <person name="Krull N."/>
            <person name="Liu D.Y."/>
            <person name="Cavanagh H."/>
            <person name="Bos A."/>
            <person name="Gray C.A."/>
            <person name="Murphy B.T."/>
            <person name="Linington R.G."/>
            <person name="Eustaquio A.S."/>
        </authorList>
    </citation>
    <scope>NUCLEOTIDE SEQUENCE [LARGE SCALE GENOMIC DNA]</scope>
    <source>
        <strain evidence="6 7">RL17-338-BIC-A</strain>
    </source>
</reference>
<accession>A0ABW9DTQ5</accession>
<feature type="domain" description="Response regulatory" evidence="5">
    <location>
        <begin position="7"/>
        <end position="126"/>
    </location>
</feature>
<dbReference type="PROSITE" id="PS50043">
    <property type="entry name" value="HTH_LUXR_2"/>
    <property type="match status" value="1"/>
</dbReference>
<dbReference type="Gene3D" id="1.10.10.10">
    <property type="entry name" value="Winged helix-like DNA-binding domain superfamily/Winged helix DNA-binding domain"/>
    <property type="match status" value="1"/>
</dbReference>
<sequence length="224" mass="24501">MNSTKIRLVLADDHPTLIAGIRYALADIPTIDIVGTARNSTEILELLSRVRCDILVTDYAMPGGEYGDGLTLLSFLRRRFSDLKIIVFTTVDNPAMIREITQLGIASVVNKVDDAAHLVSAIHAVYAGATYVSPAANREPLQNRVRTASTQTTVKLTPREAEVVRLYVSGMSVNEIADQLHRTKQTVSSQKSSAMRKLGIERDADLFRFAYETGLAAAAEPKPT</sequence>
<evidence type="ECO:0000313" key="6">
    <source>
        <dbReference type="EMBL" id="MFM0638339.1"/>
    </source>
</evidence>
<keyword evidence="2" id="KW-0238">DNA-binding</keyword>
<dbReference type="InterPro" id="IPR000792">
    <property type="entry name" value="Tscrpt_reg_LuxR_C"/>
</dbReference>
<evidence type="ECO:0000256" key="3">
    <source>
        <dbReference type="PROSITE-ProRule" id="PRU00169"/>
    </source>
</evidence>
<feature type="modified residue" description="4-aspartylphosphate" evidence="3">
    <location>
        <position position="58"/>
    </location>
</feature>
<dbReference type="InterPro" id="IPR039420">
    <property type="entry name" value="WalR-like"/>
</dbReference>
<feature type="domain" description="HTH luxR-type" evidence="4">
    <location>
        <begin position="149"/>
        <end position="214"/>
    </location>
</feature>
<dbReference type="EMBL" id="JAQQCF010000013">
    <property type="protein sequence ID" value="MFM0638339.1"/>
    <property type="molecule type" value="Genomic_DNA"/>
</dbReference>
<evidence type="ECO:0000259" key="5">
    <source>
        <dbReference type="PROSITE" id="PS50110"/>
    </source>
</evidence>
<evidence type="ECO:0000259" key="4">
    <source>
        <dbReference type="PROSITE" id="PS50043"/>
    </source>
</evidence>
<dbReference type="InterPro" id="IPR001789">
    <property type="entry name" value="Sig_transdc_resp-reg_receiver"/>
</dbReference>
<comment type="caution">
    <text evidence="6">The sequence shown here is derived from an EMBL/GenBank/DDBJ whole genome shotgun (WGS) entry which is preliminary data.</text>
</comment>
<dbReference type="CDD" id="cd17535">
    <property type="entry name" value="REC_NarL-like"/>
    <property type="match status" value="1"/>
</dbReference>
<dbReference type="InterPro" id="IPR036388">
    <property type="entry name" value="WH-like_DNA-bd_sf"/>
</dbReference>
<protein>
    <submittedName>
        <fullName evidence="6">Response regulator transcription factor</fullName>
    </submittedName>
</protein>
<dbReference type="Gene3D" id="3.40.50.2300">
    <property type="match status" value="1"/>
</dbReference>
<organism evidence="6 7">
    <name type="scientific">Paraburkholderia metrosideri</name>
    <dbReference type="NCBI Taxonomy" id="580937"/>
    <lineage>
        <taxon>Bacteria</taxon>
        <taxon>Pseudomonadati</taxon>
        <taxon>Pseudomonadota</taxon>
        <taxon>Betaproteobacteria</taxon>
        <taxon>Burkholderiales</taxon>
        <taxon>Burkholderiaceae</taxon>
        <taxon>Paraburkholderia</taxon>
    </lineage>
</organism>
<dbReference type="SUPFAM" id="SSF46894">
    <property type="entry name" value="C-terminal effector domain of the bipartite response regulators"/>
    <property type="match status" value="1"/>
</dbReference>
<dbReference type="Pfam" id="PF00072">
    <property type="entry name" value="Response_reg"/>
    <property type="match status" value="1"/>
</dbReference>
<dbReference type="PANTHER" id="PTHR43214:SF17">
    <property type="entry name" value="TRANSCRIPTIONAL REGULATORY PROTEIN RCSB"/>
    <property type="match status" value="1"/>
</dbReference>
<keyword evidence="1 3" id="KW-0597">Phosphoprotein</keyword>
<dbReference type="CDD" id="cd06170">
    <property type="entry name" value="LuxR_C_like"/>
    <property type="match status" value="1"/>
</dbReference>
<dbReference type="PANTHER" id="PTHR43214">
    <property type="entry name" value="TWO-COMPONENT RESPONSE REGULATOR"/>
    <property type="match status" value="1"/>
</dbReference>
<dbReference type="PRINTS" id="PR00038">
    <property type="entry name" value="HTHLUXR"/>
</dbReference>
<gene>
    <name evidence="6" type="ORF">PQQ63_16705</name>
</gene>
<dbReference type="InterPro" id="IPR011006">
    <property type="entry name" value="CheY-like_superfamily"/>
</dbReference>
<proteinExistence type="predicted"/>